<dbReference type="InterPro" id="IPR011738">
    <property type="entry name" value="Phage_CHP"/>
</dbReference>
<dbReference type="STRING" id="658057.SAMN04488032_102105"/>
<dbReference type="EMBL" id="FWFW01000002">
    <property type="protein sequence ID" value="SLN26140.1"/>
    <property type="molecule type" value="Genomic_DNA"/>
</dbReference>
<accession>A0A1Y5RV02</accession>
<protein>
    <submittedName>
        <fullName evidence="1">Phage gp6-like head-tail connector protein</fullName>
    </submittedName>
</protein>
<name>A0A1Y5RV02_9RHOB</name>
<dbReference type="Gene3D" id="1.10.3230.30">
    <property type="entry name" value="Phage gp6-like head-tail connector protein"/>
    <property type="match status" value="1"/>
</dbReference>
<evidence type="ECO:0000313" key="1">
    <source>
        <dbReference type="EMBL" id="SLN26140.1"/>
    </source>
</evidence>
<proteinExistence type="predicted"/>
<dbReference type="AlphaFoldDB" id="A0A1Y5RV02"/>
<dbReference type="InterPro" id="IPR006450">
    <property type="entry name" value="Phage_HK97_gp6-like"/>
</dbReference>
<dbReference type="OrthoDB" id="8478788at2"/>
<gene>
    <name evidence="1" type="ORF">PAM7971_00983</name>
</gene>
<organism evidence="1 2">
    <name type="scientific">Pacificibacter marinus</name>
    <dbReference type="NCBI Taxonomy" id="658057"/>
    <lineage>
        <taxon>Bacteria</taxon>
        <taxon>Pseudomonadati</taxon>
        <taxon>Pseudomonadota</taxon>
        <taxon>Alphaproteobacteria</taxon>
        <taxon>Rhodobacterales</taxon>
        <taxon>Roseobacteraceae</taxon>
        <taxon>Pacificibacter</taxon>
    </lineage>
</organism>
<dbReference type="CDD" id="cd08054">
    <property type="entry name" value="gp6"/>
    <property type="match status" value="1"/>
</dbReference>
<dbReference type="RefSeq" id="WP_085847867.1">
    <property type="nucleotide sequence ID" value="NZ_FNZV01000002.1"/>
</dbReference>
<keyword evidence="2" id="KW-1185">Reference proteome</keyword>
<dbReference type="Proteomes" id="UP000193307">
    <property type="component" value="Unassembled WGS sequence"/>
</dbReference>
<reference evidence="1 2" key="1">
    <citation type="submission" date="2017-03" db="EMBL/GenBank/DDBJ databases">
        <authorList>
            <person name="Afonso C.L."/>
            <person name="Miller P.J."/>
            <person name="Scott M.A."/>
            <person name="Spackman E."/>
            <person name="Goraichik I."/>
            <person name="Dimitrov K.M."/>
            <person name="Suarez D.L."/>
            <person name="Swayne D.E."/>
        </authorList>
    </citation>
    <scope>NUCLEOTIDE SEQUENCE [LARGE SCALE GENOMIC DNA]</scope>
    <source>
        <strain evidence="1 2">CECT 7971</strain>
    </source>
</reference>
<dbReference type="NCBIfam" id="TIGR02215">
    <property type="entry name" value="phage_chp_gp8"/>
    <property type="match status" value="1"/>
</dbReference>
<evidence type="ECO:0000313" key="2">
    <source>
        <dbReference type="Proteomes" id="UP000193307"/>
    </source>
</evidence>
<sequence length="198" mass="21493">MMLMEQSQVPLVVLPIAQFKDHLRLGTGFGDDGVQDGVLETYLRVALAAVEARTGKVLIERDFAWTLSAWRDLGAQTLPVAPVSTITALVIVDRLSAETVIDAGKYLLDKDTHRPRIVSSGFVLPSVPVAGSVRIEFTAGFGPAWGDLPSDLAHAVMLLAAHYYEHRHEAGTSEGPMPFGVNALLDRYRNVRLFGGRG</sequence>
<dbReference type="NCBIfam" id="TIGR01560">
    <property type="entry name" value="put_DNA_pack"/>
    <property type="match status" value="1"/>
</dbReference>